<dbReference type="InterPro" id="IPR036397">
    <property type="entry name" value="RNaseH_sf"/>
</dbReference>
<protein>
    <submittedName>
        <fullName evidence="1">Uncharacterized protein</fullName>
    </submittedName>
</protein>
<dbReference type="GeneTree" id="ENSGT01140000285171"/>
<name>A0A3B4ZNW6_9TELE</name>
<dbReference type="Ensembl" id="ENSSPAT00000003481.1">
    <property type="protein sequence ID" value="ENSSPAP00000003417.1"/>
    <property type="gene ID" value="ENSSPAG00000002617.1"/>
</dbReference>
<organism evidence="1">
    <name type="scientific">Stegastes partitus</name>
    <name type="common">bicolor damselfish</name>
    <dbReference type="NCBI Taxonomy" id="144197"/>
    <lineage>
        <taxon>Eukaryota</taxon>
        <taxon>Metazoa</taxon>
        <taxon>Chordata</taxon>
        <taxon>Craniata</taxon>
        <taxon>Vertebrata</taxon>
        <taxon>Euteleostomi</taxon>
        <taxon>Actinopterygii</taxon>
        <taxon>Neopterygii</taxon>
        <taxon>Teleostei</taxon>
        <taxon>Neoteleostei</taxon>
        <taxon>Acanthomorphata</taxon>
        <taxon>Ovalentaria</taxon>
        <taxon>Pomacentridae</taxon>
        <taxon>Stegastes</taxon>
    </lineage>
</organism>
<accession>A0A3B4ZNW6</accession>
<dbReference type="Gene3D" id="3.30.420.10">
    <property type="entry name" value="Ribonuclease H-like superfamily/Ribonuclease H"/>
    <property type="match status" value="1"/>
</dbReference>
<dbReference type="GO" id="GO:0003676">
    <property type="term" value="F:nucleic acid binding"/>
    <property type="evidence" value="ECO:0007669"/>
    <property type="project" value="InterPro"/>
</dbReference>
<sequence>MEGVKKTVRRRKKKKKAKRVHIDLSYEKGYRKISYHIKISGNTVAVVIRRYRRSHHSTNQSCSGRPPEMTPQTVNYVDNRYLKSYRQGQVLSMEIQQRVTKSISKRCSLINVLMWWNETKTNLFCSDGVQHVWCEPDQDHHSGCIVLTVRHGGGSIMIWSCMKTKGLCSNLGRSKGEGWEEKMSLT</sequence>
<evidence type="ECO:0000313" key="1">
    <source>
        <dbReference type="Ensembl" id="ENSSPAP00000003417.1"/>
    </source>
</evidence>
<reference evidence="1" key="1">
    <citation type="submission" date="2023-09" db="UniProtKB">
        <authorList>
            <consortium name="Ensembl"/>
        </authorList>
    </citation>
    <scope>IDENTIFICATION</scope>
</reference>
<dbReference type="AlphaFoldDB" id="A0A3B4ZNW6"/>
<dbReference type="STRING" id="144197.ENSSPAP00000003417"/>
<proteinExistence type="predicted"/>